<dbReference type="Pfam" id="PF02277">
    <property type="entry name" value="DBI_PRT"/>
    <property type="match status" value="1"/>
</dbReference>
<dbReference type="EMBL" id="VMTY01000018">
    <property type="protein sequence ID" value="TVU56664.1"/>
    <property type="molecule type" value="Genomic_DNA"/>
</dbReference>
<proteinExistence type="predicted"/>
<dbReference type="Gene3D" id="3.40.50.10210">
    <property type="match status" value="1"/>
</dbReference>
<comment type="caution">
    <text evidence="1">The sequence shown here is derived from an EMBL/GenBank/DDBJ whole genome shotgun (WGS) entry which is preliminary data.</text>
</comment>
<keyword evidence="1" id="KW-0808">Transferase</keyword>
<dbReference type="Proteomes" id="UP000320531">
    <property type="component" value="Unassembled WGS sequence"/>
</dbReference>
<gene>
    <name evidence="1" type="ORF">FQK23_06960</name>
</gene>
<protein>
    <submittedName>
        <fullName evidence="1">Nicotinate-nucleotide--dimethylbenzimidazole phosphoribosyltransferase</fullName>
    </submittedName>
</protein>
<dbReference type="InterPro" id="IPR036087">
    <property type="entry name" value="Nict_dMeBzImd_PRibTrfase_sf"/>
</dbReference>
<evidence type="ECO:0000313" key="2">
    <source>
        <dbReference type="Proteomes" id="UP000320531"/>
    </source>
</evidence>
<dbReference type="AlphaFoldDB" id="A0A558GIF9"/>
<reference evidence="1 2" key="1">
    <citation type="submission" date="2019-07" db="EMBL/GenBank/DDBJ databases">
        <title>Draft genome of C. aurimucosum strain 14-2523.</title>
        <authorList>
            <person name="Pacheco L.G.C."/>
            <person name="Aguiar E.R.G.R."/>
            <person name="Navas J."/>
            <person name="Santos C.S."/>
            <person name="Rocha D.J.P.G."/>
        </authorList>
    </citation>
    <scope>NUCLEOTIDE SEQUENCE [LARGE SCALE GENOMIC DNA]</scope>
    <source>
        <strain evidence="1 2">14-2523</strain>
    </source>
</reference>
<keyword evidence="1" id="KW-0328">Glycosyltransferase</keyword>
<sequence>MPEFTAVPQLRPSTAAQPNRMAEIAAWLAAAQDSPQATPLERPRAIVFEDARPTAERTVDGVGITQHSPTDEERWRDNLLSAAQRAGAGIDFVECTSGDSENSEPYDSTTAMSPAECESFLSLGMTTADREIDSGADLLIASACGIDTETVATSVMGRITHTEPVAIVGTNTLASGITDAMWKARVSVVRDSMFRARNLEGWEVVQTIGSPALAALVGFIAQATARRTPVLIDGPLAATAAVLAERTAPGVKGWLRAGTTTPEPAHALALKELGLNPLLDLNLSEGFPLGALAALPLVQLAAELA</sequence>
<dbReference type="InterPro" id="IPR003200">
    <property type="entry name" value="Nict_dMeBzImd_PRibTrfase"/>
</dbReference>
<organism evidence="1 2">
    <name type="scientific">Corynebacterium aurimucosum</name>
    <dbReference type="NCBI Taxonomy" id="169292"/>
    <lineage>
        <taxon>Bacteria</taxon>
        <taxon>Bacillati</taxon>
        <taxon>Actinomycetota</taxon>
        <taxon>Actinomycetes</taxon>
        <taxon>Mycobacteriales</taxon>
        <taxon>Corynebacteriaceae</taxon>
        <taxon>Corynebacterium</taxon>
    </lineage>
</organism>
<dbReference type="PANTHER" id="PTHR43463">
    <property type="entry name" value="NICOTINATE-NUCLEOTIDE--DIMETHYLBENZIMIDAZOLE PHOSPHORIBOSYLTRANSFERASE"/>
    <property type="match status" value="1"/>
</dbReference>
<dbReference type="PANTHER" id="PTHR43463:SF1">
    <property type="entry name" value="NICOTINATE-NUCLEOTIDE--DIMETHYLBENZIMIDAZOLE PHOSPHORIBOSYLTRANSFERASE"/>
    <property type="match status" value="1"/>
</dbReference>
<accession>A0A558GIF9</accession>
<name>A0A558GIF9_9CORY</name>
<dbReference type="GO" id="GO:0008939">
    <property type="term" value="F:nicotinate-nucleotide-dimethylbenzimidazole phosphoribosyltransferase activity"/>
    <property type="evidence" value="ECO:0007669"/>
    <property type="project" value="InterPro"/>
</dbReference>
<dbReference type="SUPFAM" id="SSF52733">
    <property type="entry name" value="Nicotinate mononucleotide:5,6-dimethylbenzimidazole phosphoribosyltransferase (CobT)"/>
    <property type="match status" value="1"/>
</dbReference>
<evidence type="ECO:0000313" key="1">
    <source>
        <dbReference type="EMBL" id="TVU56664.1"/>
    </source>
</evidence>